<dbReference type="Gramene" id="TraesMAC5D03G03209550.1">
    <property type="protein sequence ID" value="TraesMAC5D03G03209550.1.CDS1"/>
    <property type="gene ID" value="TraesMAC5D03G03209550"/>
</dbReference>
<dbReference type="Gramene" id="TraesSYM5D03G03151820.1">
    <property type="protein sequence ID" value="TraesSYM5D03G03151820.1.CDS1"/>
    <property type="gene ID" value="TraesSYM5D03G03151820"/>
</dbReference>
<dbReference type="Gramene" id="TraesSTA5D03G03201520.1">
    <property type="protein sequence ID" value="TraesSTA5D03G03201520.1.CDS1"/>
    <property type="gene ID" value="TraesSTA5D03G03201520"/>
</dbReference>
<reference evidence="1" key="2">
    <citation type="submission" date="2018-10" db="UniProtKB">
        <authorList>
            <consortium name="EnsemblPlants"/>
        </authorList>
    </citation>
    <scope>IDENTIFICATION</scope>
</reference>
<keyword evidence="2" id="KW-1185">Reference proteome</keyword>
<proteinExistence type="predicted"/>
<dbReference type="Proteomes" id="UP000019116">
    <property type="component" value="Chromosome 5D"/>
</dbReference>
<dbReference type="OMA" id="RTMRCIG"/>
<dbReference type="Gramene" id="TraesNOR5D03G03240540.1">
    <property type="protein sequence ID" value="TraesNOR5D03G03240540.1.CDS1"/>
    <property type="gene ID" value="TraesNOR5D03G03240540"/>
</dbReference>
<dbReference type="Gramene" id="TraesROB_scaffold_020501_01G000200.1">
    <property type="protein sequence ID" value="TraesROB_scaffold_020501_01G000200.1"/>
    <property type="gene ID" value="TraesROB_scaffold_020501_01G000200"/>
</dbReference>
<organism evidence="1">
    <name type="scientific">Triticum aestivum</name>
    <name type="common">Wheat</name>
    <dbReference type="NCBI Taxonomy" id="4565"/>
    <lineage>
        <taxon>Eukaryota</taxon>
        <taxon>Viridiplantae</taxon>
        <taxon>Streptophyta</taxon>
        <taxon>Embryophyta</taxon>
        <taxon>Tracheophyta</taxon>
        <taxon>Spermatophyta</taxon>
        <taxon>Magnoliopsida</taxon>
        <taxon>Liliopsida</taxon>
        <taxon>Poales</taxon>
        <taxon>Poaceae</taxon>
        <taxon>BOP clade</taxon>
        <taxon>Pooideae</taxon>
        <taxon>Triticodae</taxon>
        <taxon>Triticeae</taxon>
        <taxon>Triticinae</taxon>
        <taxon>Triticum</taxon>
    </lineage>
</organism>
<protein>
    <submittedName>
        <fullName evidence="1">Uncharacterized protein</fullName>
    </submittedName>
</protein>
<dbReference type="Gramene" id="TraesARI5D03G03164520.1">
    <property type="protein sequence ID" value="TraesARI5D03G03164520.1.CDS1"/>
    <property type="gene ID" value="TraesARI5D03G03164520"/>
</dbReference>
<dbReference type="Gramene" id="TraesCS5D03G1071000.1">
    <property type="protein sequence ID" value="TraesCS5D03G1071000.1.CDS1"/>
    <property type="gene ID" value="TraesCS5D03G1071000"/>
</dbReference>
<dbReference type="Gramene" id="TraesCS5D02G487500.1">
    <property type="protein sequence ID" value="TraesCS5D02G487500.1.cds1"/>
    <property type="gene ID" value="TraesCS5D02G487500"/>
</dbReference>
<dbReference type="Gramene" id="TraesJAG5D03G03208000.1">
    <property type="protein sequence ID" value="TraesJAG5D03G03208000.1.CDS1"/>
    <property type="gene ID" value="TraesJAG5D03G03208000"/>
</dbReference>
<dbReference type="AlphaFoldDB" id="A0A3B6N0I6"/>
<dbReference type="Gramene" id="TraesLDM5D03G03215630.1">
    <property type="protein sequence ID" value="TraesLDM5D03G03215630.1.CDS1"/>
    <property type="gene ID" value="TraesLDM5D03G03215630"/>
</dbReference>
<dbReference type="OrthoDB" id="663912at2759"/>
<dbReference type="Gramene" id="TraesRN5D0101106800.1">
    <property type="protein sequence ID" value="TraesRN5D0101106800.1"/>
    <property type="gene ID" value="TraesRN5D0101106800"/>
</dbReference>
<evidence type="ECO:0000313" key="1">
    <source>
        <dbReference type="EnsemblPlants" id="TraesCS5D02G487500.1.cds1"/>
    </source>
</evidence>
<name>A0A3B6N0I6_WHEAT</name>
<dbReference type="Gramene" id="TraesCAD_scaffold_024947_01G000200.1">
    <property type="protein sequence ID" value="TraesCAD_scaffold_024947_01G000200.1"/>
    <property type="gene ID" value="TraesCAD_scaffold_024947_01G000200"/>
</dbReference>
<accession>A0A3B6N0I6</accession>
<dbReference type="Gramene" id="TraesCLE_scaffold_027837_01G000200.1">
    <property type="protein sequence ID" value="TraesCLE_scaffold_027837_01G000200.1"/>
    <property type="gene ID" value="TraesCLE_scaffold_027837_01G000200"/>
</dbReference>
<dbReference type="Gramene" id="TraesJUL5D03G03236020.1">
    <property type="protein sequence ID" value="TraesJUL5D03G03236020.1.CDS1"/>
    <property type="gene ID" value="TraesJUL5D03G03236020"/>
</dbReference>
<dbReference type="Gramene" id="TraesLAC5D03G03166530.1">
    <property type="protein sequence ID" value="TraesLAC5D03G03166530.1.CDS1"/>
    <property type="gene ID" value="TraesLAC5D03G03166530"/>
</dbReference>
<dbReference type="EnsemblPlants" id="TraesCS5D02G487500.1">
    <property type="protein sequence ID" value="TraesCS5D02G487500.1.cds1"/>
    <property type="gene ID" value="TraesCS5D02G487500"/>
</dbReference>
<dbReference type="Gramene" id="TraesPARA_EIv1.0_1872090.1">
    <property type="protein sequence ID" value="TraesPARA_EIv1.0_1872090.1.CDS1"/>
    <property type="gene ID" value="TraesPARA_EIv1.0_1872090"/>
</dbReference>
<sequence>MPRLGDSEASSVLRIAAEFGYLSSIVAGCWFDNNLYRYGMCYMPTFLYWSRTWRCLGDPFMAWNLLWLVLDKIDSPMARPFTWGRI</sequence>
<dbReference type="PROSITE" id="PS51257">
    <property type="entry name" value="PROKAR_LIPOPROTEIN"/>
    <property type="match status" value="1"/>
</dbReference>
<evidence type="ECO:0000313" key="2">
    <source>
        <dbReference type="Proteomes" id="UP000019116"/>
    </source>
</evidence>
<dbReference type="Gramene" id="TraesWEE_scaffold_018362_01G000100.1">
    <property type="protein sequence ID" value="TraesWEE_scaffold_018362_01G000100.1"/>
    <property type="gene ID" value="TraesWEE_scaffold_018362_01G000100"/>
</dbReference>
<reference evidence="1" key="1">
    <citation type="submission" date="2018-08" db="EMBL/GenBank/DDBJ databases">
        <authorList>
            <person name="Rossello M."/>
        </authorList>
    </citation>
    <scope>NUCLEOTIDE SEQUENCE [LARGE SCALE GENOMIC DNA]</scope>
    <source>
        <strain evidence="1">cv. Chinese Spring</strain>
    </source>
</reference>